<dbReference type="Gene3D" id="3.40.630.10">
    <property type="entry name" value="Zn peptidases"/>
    <property type="match status" value="1"/>
</dbReference>
<comment type="cofactor">
    <cofactor evidence="1">
        <name>Zn(2+)</name>
        <dbReference type="ChEBI" id="CHEBI:29105"/>
    </cofactor>
</comment>
<dbReference type="PANTHER" id="PTHR37326:SF1">
    <property type="entry name" value="BLL3975 PROTEIN"/>
    <property type="match status" value="1"/>
</dbReference>
<feature type="domain" description="Succinylglutamate desuccinylase/Aspartoacylase catalytic" evidence="5">
    <location>
        <begin position="35"/>
        <end position="221"/>
    </location>
</feature>
<dbReference type="SUPFAM" id="SSF53187">
    <property type="entry name" value="Zn-dependent exopeptidases"/>
    <property type="match status" value="1"/>
</dbReference>
<dbReference type="CDD" id="cd06253">
    <property type="entry name" value="M14_ASTE_ASPA-like"/>
    <property type="match status" value="1"/>
</dbReference>
<evidence type="ECO:0000256" key="1">
    <source>
        <dbReference type="ARBA" id="ARBA00001947"/>
    </source>
</evidence>
<organism evidence="6 7">
    <name type="scientific">Oryzomonas japonica</name>
    <dbReference type="NCBI Taxonomy" id="2603858"/>
    <lineage>
        <taxon>Bacteria</taxon>
        <taxon>Pseudomonadati</taxon>
        <taxon>Thermodesulfobacteriota</taxon>
        <taxon>Desulfuromonadia</taxon>
        <taxon>Geobacterales</taxon>
        <taxon>Geobacteraceae</taxon>
        <taxon>Oryzomonas</taxon>
    </lineage>
</organism>
<keyword evidence="4" id="KW-0862">Zinc</keyword>
<proteinExistence type="predicted"/>
<sequence length="325" mass="35283">MPESTIAISTSCILSLEMPYSEQLCIRRTVYRGGDGPRAAIVAGIHGDELEGLYVCQLLADWLEQMARENPAGLAGTVELYPAMNPLGLDTLTRAIPVFDTDLNRNFPGSPNGDLPKRIAHAASENLSGAALVVDIHASNIYLREIPQVRINADFADSLVPLARRLNLDLIWLHGAMTVLEATVAHSLNSVGTPCLVVEMGVGMRITPDYCRQVMSGILTLWKDLGVLAPDVELPPLNHLPLIADDSNVHYLNAPTSGLFVPVIEHWTDVRKGQLLGNIVSPLQGGILAEVRSPVDGVLFTLREYPLVYEGSLMARVMARKGRLA</sequence>
<dbReference type="EMBL" id="VZQZ01000003">
    <property type="protein sequence ID" value="KAB0666139.1"/>
    <property type="molecule type" value="Genomic_DNA"/>
</dbReference>
<evidence type="ECO:0000256" key="2">
    <source>
        <dbReference type="ARBA" id="ARBA00022723"/>
    </source>
</evidence>
<dbReference type="InterPro" id="IPR053138">
    <property type="entry name" value="N-alpha-Ac-DABA_deacetylase"/>
</dbReference>
<evidence type="ECO:0000256" key="3">
    <source>
        <dbReference type="ARBA" id="ARBA00022801"/>
    </source>
</evidence>
<dbReference type="AlphaFoldDB" id="A0A7J4ZSD3"/>
<gene>
    <name evidence="6" type="ORF">F6V25_06615</name>
</gene>
<dbReference type="GO" id="GO:0046872">
    <property type="term" value="F:metal ion binding"/>
    <property type="evidence" value="ECO:0007669"/>
    <property type="project" value="UniProtKB-KW"/>
</dbReference>
<keyword evidence="2" id="KW-0479">Metal-binding</keyword>
<evidence type="ECO:0000259" key="5">
    <source>
        <dbReference type="Pfam" id="PF24827"/>
    </source>
</evidence>
<dbReference type="RefSeq" id="WP_151127823.1">
    <property type="nucleotide sequence ID" value="NZ_VZQZ01000003.1"/>
</dbReference>
<comment type="caution">
    <text evidence="6">The sequence shown here is derived from an EMBL/GenBank/DDBJ whole genome shotgun (WGS) entry which is preliminary data.</text>
</comment>
<protein>
    <submittedName>
        <fullName evidence="6">Succinylglutamate desuccinylase</fullName>
    </submittedName>
</protein>
<dbReference type="PANTHER" id="PTHR37326">
    <property type="entry name" value="BLL3975 PROTEIN"/>
    <property type="match status" value="1"/>
</dbReference>
<evidence type="ECO:0000256" key="4">
    <source>
        <dbReference type="ARBA" id="ARBA00022833"/>
    </source>
</evidence>
<accession>A0A7J4ZSD3</accession>
<name>A0A7J4ZSD3_9BACT</name>
<dbReference type="GO" id="GO:0016788">
    <property type="term" value="F:hydrolase activity, acting on ester bonds"/>
    <property type="evidence" value="ECO:0007669"/>
    <property type="project" value="InterPro"/>
</dbReference>
<keyword evidence="3" id="KW-0378">Hydrolase</keyword>
<dbReference type="Pfam" id="PF24827">
    <property type="entry name" value="AstE_AspA_cat"/>
    <property type="match status" value="1"/>
</dbReference>
<keyword evidence="7" id="KW-1185">Reference proteome</keyword>
<evidence type="ECO:0000313" key="6">
    <source>
        <dbReference type="EMBL" id="KAB0666139.1"/>
    </source>
</evidence>
<dbReference type="Proteomes" id="UP000420562">
    <property type="component" value="Unassembled WGS sequence"/>
</dbReference>
<dbReference type="InterPro" id="IPR055438">
    <property type="entry name" value="AstE_AspA_cat"/>
</dbReference>
<evidence type="ECO:0000313" key="7">
    <source>
        <dbReference type="Proteomes" id="UP000420562"/>
    </source>
</evidence>
<reference evidence="6 7" key="1">
    <citation type="submission" date="2019-09" db="EMBL/GenBank/DDBJ databases">
        <title>Geobacter sp. Red96, a novel strain isolated from paddy soil.</title>
        <authorList>
            <person name="Xu Z."/>
            <person name="Masuda Y."/>
            <person name="Itoh H."/>
            <person name="Senoo K."/>
        </authorList>
    </citation>
    <scope>NUCLEOTIDE SEQUENCE [LARGE SCALE GENOMIC DNA]</scope>
    <source>
        <strain evidence="6 7">Red96</strain>
    </source>
</reference>